<dbReference type="PANTHER" id="PTHR46190:SF1">
    <property type="entry name" value="SI:CH211-201H21.5"/>
    <property type="match status" value="1"/>
</dbReference>
<sequence length="343" mass="37403">MSKKLVIDTDGVADDVRAISLAIQHPDVEVLAITTVIGCVNVTQATANVARTLRANGLETDSIPIYRGAAEPLIGNNHDPTHEAHFFGEDGIGGKPEEFPSVEYNDFNAAVEDVHAASALIKLFREHKGEAILVCLGPLTNVALALKLEPEFASWPKSVHVMGGNLFGAGNVKSYSTAEFNFSNDPEAAHIVIEKMKVPLTVVPWECFLFPSVDSTVDFHAHLELDAPLAKFFSTATSVGRAALEPSGVQYAYCDEITMASAICPNVILEKRELRGTVELHGSITRGQLALDWTERLWSDVFLASGKFCDKRPKITFVEKYDIPLLDKMIREAVLNSAKPQSE</sequence>
<dbReference type="Gene3D" id="3.90.245.10">
    <property type="entry name" value="Ribonucleoside hydrolase-like"/>
    <property type="match status" value="1"/>
</dbReference>
<organism evidence="3 4">
    <name type="scientific">Panagrellus redivivus</name>
    <name type="common">Microworm</name>
    <dbReference type="NCBI Taxonomy" id="6233"/>
    <lineage>
        <taxon>Eukaryota</taxon>
        <taxon>Metazoa</taxon>
        <taxon>Ecdysozoa</taxon>
        <taxon>Nematoda</taxon>
        <taxon>Chromadorea</taxon>
        <taxon>Rhabditida</taxon>
        <taxon>Tylenchina</taxon>
        <taxon>Panagrolaimomorpha</taxon>
        <taxon>Panagrolaimoidea</taxon>
        <taxon>Panagrolaimidae</taxon>
        <taxon>Panagrellus</taxon>
    </lineage>
</organism>
<feature type="domain" description="Inosine/uridine-preferring nucleoside hydrolase" evidence="2">
    <location>
        <begin position="5"/>
        <end position="322"/>
    </location>
</feature>
<name>A0A7E4WBY7_PANRE</name>
<proteinExistence type="inferred from homology"/>
<protein>
    <submittedName>
        <fullName evidence="4">IU_nuc_hydro domain-containing protein</fullName>
    </submittedName>
</protein>
<comment type="similarity">
    <text evidence="1">Belongs to the IUNH family.</text>
</comment>
<evidence type="ECO:0000256" key="1">
    <source>
        <dbReference type="ARBA" id="ARBA00009176"/>
    </source>
</evidence>
<accession>A0A7E4WBY7</accession>
<dbReference type="Pfam" id="PF01156">
    <property type="entry name" value="IU_nuc_hydro"/>
    <property type="match status" value="1"/>
</dbReference>
<evidence type="ECO:0000259" key="2">
    <source>
        <dbReference type="Pfam" id="PF01156"/>
    </source>
</evidence>
<dbReference type="InterPro" id="IPR052775">
    <property type="entry name" value="IUN_hydrolase"/>
</dbReference>
<dbReference type="InterPro" id="IPR036452">
    <property type="entry name" value="Ribo_hydro-like"/>
</dbReference>
<evidence type="ECO:0000313" key="3">
    <source>
        <dbReference type="Proteomes" id="UP000492821"/>
    </source>
</evidence>
<dbReference type="PANTHER" id="PTHR46190">
    <property type="entry name" value="SI:CH211-201H21.5-RELATED"/>
    <property type="match status" value="1"/>
</dbReference>
<dbReference type="InterPro" id="IPR001910">
    <property type="entry name" value="Inosine/uridine_hydrolase_dom"/>
</dbReference>
<evidence type="ECO:0000313" key="4">
    <source>
        <dbReference type="WBParaSite" id="Pan_g9400.t1"/>
    </source>
</evidence>
<dbReference type="SUPFAM" id="SSF53590">
    <property type="entry name" value="Nucleoside hydrolase"/>
    <property type="match status" value="1"/>
</dbReference>
<dbReference type="WBParaSite" id="Pan_g9400.t1">
    <property type="protein sequence ID" value="Pan_g9400.t1"/>
    <property type="gene ID" value="Pan_g9400"/>
</dbReference>
<reference evidence="4" key="2">
    <citation type="submission" date="2020-10" db="UniProtKB">
        <authorList>
            <consortium name="WormBaseParasite"/>
        </authorList>
    </citation>
    <scope>IDENTIFICATION</scope>
</reference>
<dbReference type="Proteomes" id="UP000492821">
    <property type="component" value="Unassembled WGS sequence"/>
</dbReference>
<keyword evidence="3" id="KW-1185">Reference proteome</keyword>
<dbReference type="GO" id="GO:0016799">
    <property type="term" value="F:hydrolase activity, hydrolyzing N-glycosyl compounds"/>
    <property type="evidence" value="ECO:0007669"/>
    <property type="project" value="InterPro"/>
</dbReference>
<reference evidence="3" key="1">
    <citation type="journal article" date="2013" name="Genetics">
        <title>The draft genome and transcriptome of Panagrellus redivivus are shaped by the harsh demands of a free-living lifestyle.</title>
        <authorList>
            <person name="Srinivasan J."/>
            <person name="Dillman A.R."/>
            <person name="Macchietto M.G."/>
            <person name="Heikkinen L."/>
            <person name="Lakso M."/>
            <person name="Fracchia K.M."/>
            <person name="Antoshechkin I."/>
            <person name="Mortazavi A."/>
            <person name="Wong G."/>
            <person name="Sternberg P.W."/>
        </authorList>
    </citation>
    <scope>NUCLEOTIDE SEQUENCE [LARGE SCALE GENOMIC DNA]</scope>
    <source>
        <strain evidence="3">MT8872</strain>
    </source>
</reference>
<dbReference type="AlphaFoldDB" id="A0A7E4WBY7"/>